<dbReference type="PANTHER" id="PTHR31568:SF122">
    <property type="entry name" value="PROTEIN CYSTEINE-RICH TRANSMEMBRANE MODULE 9"/>
    <property type="match status" value="1"/>
</dbReference>
<evidence type="ECO:0000256" key="2">
    <source>
        <dbReference type="ARBA" id="ARBA00009444"/>
    </source>
</evidence>
<dbReference type="Proteomes" id="UP001412067">
    <property type="component" value="Unassembled WGS sequence"/>
</dbReference>
<evidence type="ECO:0000256" key="5">
    <source>
        <dbReference type="ARBA" id="ARBA00023136"/>
    </source>
</evidence>
<accession>A0ABR2N223</accession>
<evidence type="ECO:0000313" key="6">
    <source>
        <dbReference type="EMBL" id="KAK8969203.1"/>
    </source>
</evidence>
<dbReference type="InterPro" id="IPR044850">
    <property type="entry name" value="WIH1-like"/>
</dbReference>
<keyword evidence="5" id="KW-0472">Membrane</keyword>
<comment type="similarity">
    <text evidence="2">Belongs to the CYSTM1 family.</text>
</comment>
<gene>
    <name evidence="6" type="ORF">KSP40_PGU012004</name>
</gene>
<keyword evidence="3" id="KW-0812">Transmembrane</keyword>
<proteinExistence type="inferred from homology"/>
<comment type="subcellular location">
    <subcellularLocation>
        <location evidence="1">Membrane</location>
        <topology evidence="1">Single-pass membrane protein</topology>
    </subcellularLocation>
</comment>
<protein>
    <submittedName>
        <fullName evidence="6">Uncharacterized protein</fullName>
    </submittedName>
</protein>
<evidence type="ECO:0000256" key="3">
    <source>
        <dbReference type="ARBA" id="ARBA00022692"/>
    </source>
</evidence>
<sequence length="145" mass="15023">MVGTGVNYSAPPAYAAAPPPGYPVNGATPYARQVPLKTKQRGDGFWKGCGVKYAAAPPLGYPVNGAAPTTQQVPLKTKQRGDGFWKGCGCVVPAIEFDSENEVGVGPDEGTPSSGRAPLNGLDHGILVGEGSVPWRFPYFLYGGG</sequence>
<evidence type="ECO:0000256" key="4">
    <source>
        <dbReference type="ARBA" id="ARBA00022989"/>
    </source>
</evidence>
<keyword evidence="4" id="KW-1133">Transmembrane helix</keyword>
<name>A0ABR2N223_9ASPA</name>
<reference evidence="6 7" key="1">
    <citation type="journal article" date="2022" name="Nat. Plants">
        <title>Genomes of leafy and leafless Platanthera orchids illuminate the evolution of mycoheterotrophy.</title>
        <authorList>
            <person name="Li M.H."/>
            <person name="Liu K.W."/>
            <person name="Li Z."/>
            <person name="Lu H.C."/>
            <person name="Ye Q.L."/>
            <person name="Zhang D."/>
            <person name="Wang J.Y."/>
            <person name="Li Y.F."/>
            <person name="Zhong Z.M."/>
            <person name="Liu X."/>
            <person name="Yu X."/>
            <person name="Liu D.K."/>
            <person name="Tu X.D."/>
            <person name="Liu B."/>
            <person name="Hao Y."/>
            <person name="Liao X.Y."/>
            <person name="Jiang Y.T."/>
            <person name="Sun W.H."/>
            <person name="Chen J."/>
            <person name="Chen Y.Q."/>
            <person name="Ai Y."/>
            <person name="Zhai J.W."/>
            <person name="Wu S.S."/>
            <person name="Zhou Z."/>
            <person name="Hsiao Y.Y."/>
            <person name="Wu W.L."/>
            <person name="Chen Y.Y."/>
            <person name="Lin Y.F."/>
            <person name="Hsu J.L."/>
            <person name="Li C.Y."/>
            <person name="Wang Z.W."/>
            <person name="Zhao X."/>
            <person name="Zhong W.Y."/>
            <person name="Ma X.K."/>
            <person name="Ma L."/>
            <person name="Huang J."/>
            <person name="Chen G.Z."/>
            <person name="Huang M.Z."/>
            <person name="Huang L."/>
            <person name="Peng D.H."/>
            <person name="Luo Y.B."/>
            <person name="Zou S.Q."/>
            <person name="Chen S.P."/>
            <person name="Lan S."/>
            <person name="Tsai W.C."/>
            <person name="Van de Peer Y."/>
            <person name="Liu Z.J."/>
        </authorList>
    </citation>
    <scope>NUCLEOTIDE SEQUENCE [LARGE SCALE GENOMIC DNA]</scope>
    <source>
        <strain evidence="6">Lor288</strain>
    </source>
</reference>
<dbReference type="PANTHER" id="PTHR31568">
    <property type="entry name" value="RCG49325, ISOFORM CRA_A"/>
    <property type="match status" value="1"/>
</dbReference>
<evidence type="ECO:0000256" key="1">
    <source>
        <dbReference type="ARBA" id="ARBA00004167"/>
    </source>
</evidence>
<keyword evidence="7" id="KW-1185">Reference proteome</keyword>
<organism evidence="6 7">
    <name type="scientific">Platanthera guangdongensis</name>
    <dbReference type="NCBI Taxonomy" id="2320717"/>
    <lineage>
        <taxon>Eukaryota</taxon>
        <taxon>Viridiplantae</taxon>
        <taxon>Streptophyta</taxon>
        <taxon>Embryophyta</taxon>
        <taxon>Tracheophyta</taxon>
        <taxon>Spermatophyta</taxon>
        <taxon>Magnoliopsida</taxon>
        <taxon>Liliopsida</taxon>
        <taxon>Asparagales</taxon>
        <taxon>Orchidaceae</taxon>
        <taxon>Orchidoideae</taxon>
        <taxon>Orchideae</taxon>
        <taxon>Orchidinae</taxon>
        <taxon>Platanthera</taxon>
    </lineage>
</organism>
<evidence type="ECO:0000313" key="7">
    <source>
        <dbReference type="Proteomes" id="UP001412067"/>
    </source>
</evidence>
<dbReference type="EMBL" id="JBBWWR010000003">
    <property type="protein sequence ID" value="KAK8969203.1"/>
    <property type="molecule type" value="Genomic_DNA"/>
</dbReference>
<comment type="caution">
    <text evidence="6">The sequence shown here is derived from an EMBL/GenBank/DDBJ whole genome shotgun (WGS) entry which is preliminary data.</text>
</comment>